<comment type="caution">
    <text evidence="6">The sequence shown here is derived from an EMBL/GenBank/DDBJ whole genome shotgun (WGS) entry which is preliminary data.</text>
</comment>
<feature type="domain" description="HTH lysR-type" evidence="5">
    <location>
        <begin position="1"/>
        <end position="46"/>
    </location>
</feature>
<evidence type="ECO:0000313" key="6">
    <source>
        <dbReference type="EMBL" id="GAA3758170.1"/>
    </source>
</evidence>
<dbReference type="InterPro" id="IPR036388">
    <property type="entry name" value="WH-like_DNA-bd_sf"/>
</dbReference>
<sequence length="86" mass="9012">MEAGGVGAAARHHGISRPSASARIRHLERRLGLPLLTRAPRGSRLTEQGAFVADWARTALDAAGALEAGIASLHHTARAGSRSRRA</sequence>
<dbReference type="InterPro" id="IPR036390">
    <property type="entry name" value="WH_DNA-bd_sf"/>
</dbReference>
<evidence type="ECO:0000256" key="4">
    <source>
        <dbReference type="SAM" id="MobiDB-lite"/>
    </source>
</evidence>
<dbReference type="PANTHER" id="PTHR30126:SF39">
    <property type="entry name" value="HTH-TYPE TRANSCRIPTIONAL REGULATOR CYSL"/>
    <property type="match status" value="1"/>
</dbReference>
<dbReference type="Proteomes" id="UP001499884">
    <property type="component" value="Unassembled WGS sequence"/>
</dbReference>
<protein>
    <recommendedName>
        <fullName evidence="5">HTH lysR-type domain-containing protein</fullName>
    </recommendedName>
</protein>
<evidence type="ECO:0000313" key="7">
    <source>
        <dbReference type="Proteomes" id="UP001499884"/>
    </source>
</evidence>
<dbReference type="PROSITE" id="PS50931">
    <property type="entry name" value="HTH_LYSR"/>
    <property type="match status" value="1"/>
</dbReference>
<dbReference type="InterPro" id="IPR000847">
    <property type="entry name" value="LysR_HTH_N"/>
</dbReference>
<dbReference type="Gene3D" id="1.10.10.10">
    <property type="entry name" value="Winged helix-like DNA-binding domain superfamily/Winged helix DNA-binding domain"/>
    <property type="match status" value="1"/>
</dbReference>
<accession>A0ABP7G8V0</accession>
<evidence type="ECO:0000256" key="1">
    <source>
        <dbReference type="ARBA" id="ARBA00009437"/>
    </source>
</evidence>
<keyword evidence="2" id="KW-0805">Transcription regulation</keyword>
<feature type="region of interest" description="Disordered" evidence="4">
    <location>
        <begin position="1"/>
        <end position="22"/>
    </location>
</feature>
<evidence type="ECO:0000256" key="2">
    <source>
        <dbReference type="ARBA" id="ARBA00023015"/>
    </source>
</evidence>
<dbReference type="SUPFAM" id="SSF46785">
    <property type="entry name" value="Winged helix' DNA-binding domain"/>
    <property type="match status" value="1"/>
</dbReference>
<dbReference type="EMBL" id="BAABEP010000076">
    <property type="protein sequence ID" value="GAA3758170.1"/>
    <property type="molecule type" value="Genomic_DNA"/>
</dbReference>
<dbReference type="PANTHER" id="PTHR30126">
    <property type="entry name" value="HTH-TYPE TRANSCRIPTIONAL REGULATOR"/>
    <property type="match status" value="1"/>
</dbReference>
<keyword evidence="3" id="KW-0804">Transcription</keyword>
<organism evidence="6 7">
    <name type="scientific">Streptomyces tremellae</name>
    <dbReference type="NCBI Taxonomy" id="1124239"/>
    <lineage>
        <taxon>Bacteria</taxon>
        <taxon>Bacillati</taxon>
        <taxon>Actinomycetota</taxon>
        <taxon>Actinomycetes</taxon>
        <taxon>Kitasatosporales</taxon>
        <taxon>Streptomycetaceae</taxon>
        <taxon>Streptomyces</taxon>
    </lineage>
</organism>
<comment type="similarity">
    <text evidence="1">Belongs to the LysR transcriptional regulatory family.</text>
</comment>
<reference evidence="7" key="1">
    <citation type="journal article" date="2019" name="Int. J. Syst. Evol. Microbiol.">
        <title>The Global Catalogue of Microorganisms (GCM) 10K type strain sequencing project: providing services to taxonomists for standard genome sequencing and annotation.</title>
        <authorList>
            <consortium name="The Broad Institute Genomics Platform"/>
            <consortium name="The Broad Institute Genome Sequencing Center for Infectious Disease"/>
            <person name="Wu L."/>
            <person name="Ma J."/>
        </authorList>
    </citation>
    <scope>NUCLEOTIDE SEQUENCE [LARGE SCALE GENOMIC DNA]</scope>
    <source>
        <strain evidence="7">JCM 30846</strain>
    </source>
</reference>
<evidence type="ECO:0000259" key="5">
    <source>
        <dbReference type="PROSITE" id="PS50931"/>
    </source>
</evidence>
<gene>
    <name evidence="6" type="ORF">GCM10023082_61140</name>
</gene>
<keyword evidence="7" id="KW-1185">Reference proteome</keyword>
<proteinExistence type="inferred from homology"/>
<name>A0ABP7G8V0_9ACTN</name>
<dbReference type="Pfam" id="PF00126">
    <property type="entry name" value="HTH_1"/>
    <property type="match status" value="1"/>
</dbReference>
<evidence type="ECO:0000256" key="3">
    <source>
        <dbReference type="ARBA" id="ARBA00023163"/>
    </source>
</evidence>